<dbReference type="SUPFAM" id="SSF109709">
    <property type="entry name" value="KorB DNA-binding domain-like"/>
    <property type="match status" value="1"/>
</dbReference>
<dbReference type="CDD" id="cd16398">
    <property type="entry name" value="KorB_N_like"/>
    <property type="match status" value="1"/>
</dbReference>
<accession>A0A7X4HCT5</accession>
<dbReference type="InterPro" id="IPR037048">
    <property type="entry name" value="KorB_C_sf"/>
</dbReference>
<dbReference type="Gene3D" id="1.10.10.730">
    <property type="entry name" value="KorB DNA-binding domain"/>
    <property type="match status" value="1"/>
</dbReference>
<dbReference type="InterPro" id="IPR008988">
    <property type="entry name" value="Transcriptional_repressor_C"/>
</dbReference>
<dbReference type="InterPro" id="IPR003115">
    <property type="entry name" value="ParB_N"/>
</dbReference>
<dbReference type="InterPro" id="IPR050336">
    <property type="entry name" value="Chromosome_partition/occlusion"/>
</dbReference>
<dbReference type="Pfam" id="PF06613">
    <property type="entry name" value="KorB_C"/>
    <property type="match status" value="1"/>
</dbReference>
<evidence type="ECO:0000313" key="4">
    <source>
        <dbReference type="EMBL" id="MYN08881.1"/>
    </source>
</evidence>
<reference evidence="4 5" key="1">
    <citation type="submission" date="2019-12" db="EMBL/GenBank/DDBJ databases">
        <title>Novel species isolated from a subtropical stream in China.</title>
        <authorList>
            <person name="Lu H."/>
        </authorList>
    </citation>
    <scope>NUCLEOTIDE SEQUENCE [LARGE SCALE GENOMIC DNA]</scope>
    <source>
        <strain evidence="4 5">FT127W</strain>
    </source>
</reference>
<dbReference type="Proteomes" id="UP000450676">
    <property type="component" value="Unassembled WGS sequence"/>
</dbReference>
<dbReference type="Gene3D" id="3.90.1530.30">
    <property type="match status" value="1"/>
</dbReference>
<dbReference type="Gene3D" id="6.10.250.140">
    <property type="match status" value="1"/>
</dbReference>
<dbReference type="GO" id="GO:0007059">
    <property type="term" value="P:chromosome segregation"/>
    <property type="evidence" value="ECO:0007669"/>
    <property type="project" value="TreeGrafter"/>
</dbReference>
<feature type="region of interest" description="Disordered" evidence="2">
    <location>
        <begin position="249"/>
        <end position="282"/>
    </location>
</feature>
<dbReference type="RefSeq" id="WP_161073185.1">
    <property type="nucleotide sequence ID" value="NZ_WWCU01000017.1"/>
</dbReference>
<gene>
    <name evidence="4" type="ORF">GTP77_16240</name>
</gene>
<dbReference type="InterPro" id="IPR042075">
    <property type="entry name" value="KorB_DNA-db"/>
</dbReference>
<dbReference type="Pfam" id="PF08535">
    <property type="entry name" value="KorB"/>
    <property type="match status" value="1"/>
</dbReference>
<dbReference type="InterPro" id="IPR004437">
    <property type="entry name" value="ParB/RepB/Spo0J"/>
</dbReference>
<dbReference type="NCBIfam" id="TIGR00180">
    <property type="entry name" value="parB_part"/>
    <property type="match status" value="1"/>
</dbReference>
<dbReference type="GO" id="GO:0045892">
    <property type="term" value="P:negative regulation of DNA-templated transcription"/>
    <property type="evidence" value="ECO:0007669"/>
    <property type="project" value="InterPro"/>
</dbReference>
<proteinExistence type="inferred from homology"/>
<dbReference type="Gene3D" id="2.30.30.150">
    <property type="entry name" value="KorB, C-terminal domain"/>
    <property type="match status" value="1"/>
</dbReference>
<dbReference type="GO" id="GO:0005694">
    <property type="term" value="C:chromosome"/>
    <property type="evidence" value="ECO:0007669"/>
    <property type="project" value="TreeGrafter"/>
</dbReference>
<dbReference type="InterPro" id="IPR010575">
    <property type="entry name" value="KorB_C"/>
</dbReference>
<feature type="region of interest" description="Disordered" evidence="2">
    <location>
        <begin position="1"/>
        <end position="20"/>
    </location>
</feature>
<evidence type="ECO:0000313" key="5">
    <source>
        <dbReference type="Proteomes" id="UP000450676"/>
    </source>
</evidence>
<dbReference type="InterPro" id="IPR036086">
    <property type="entry name" value="ParB/Sulfiredoxin_sf"/>
</dbReference>
<dbReference type="PANTHER" id="PTHR33375:SF1">
    <property type="entry name" value="CHROMOSOME-PARTITIONING PROTEIN PARB-RELATED"/>
    <property type="match status" value="1"/>
</dbReference>
<comment type="caution">
    <text evidence="4">The sequence shown here is derived from an EMBL/GenBank/DDBJ whole genome shotgun (WGS) entry which is preliminary data.</text>
</comment>
<name>A0A7X4HCT5_9BURK</name>
<comment type="similarity">
    <text evidence="1">Belongs to the ParB family.</text>
</comment>
<feature type="domain" description="ParB-like N-terminal" evidence="3">
    <location>
        <begin position="46"/>
        <end position="139"/>
    </location>
</feature>
<protein>
    <submittedName>
        <fullName evidence="4">ParB/RepB/Spo0J family partition protein</fullName>
    </submittedName>
</protein>
<dbReference type="InterPro" id="IPR013741">
    <property type="entry name" value="KorB_domain"/>
</dbReference>
<evidence type="ECO:0000256" key="1">
    <source>
        <dbReference type="ARBA" id="ARBA00006295"/>
    </source>
</evidence>
<keyword evidence="5" id="KW-1185">Reference proteome</keyword>
<dbReference type="SMART" id="SM00470">
    <property type="entry name" value="ParB"/>
    <property type="match status" value="1"/>
</dbReference>
<feature type="compositionally biased region" description="Basic and acidic residues" evidence="2">
    <location>
        <begin position="1"/>
        <end position="13"/>
    </location>
</feature>
<organism evidence="4 5">
    <name type="scientific">Pseudoduganella aquatica</name>
    <dbReference type="NCBI Taxonomy" id="2660641"/>
    <lineage>
        <taxon>Bacteria</taxon>
        <taxon>Pseudomonadati</taxon>
        <taxon>Pseudomonadota</taxon>
        <taxon>Betaproteobacteria</taxon>
        <taxon>Burkholderiales</taxon>
        <taxon>Oxalobacteraceae</taxon>
        <taxon>Telluria group</taxon>
        <taxon>Pseudoduganella</taxon>
    </lineage>
</organism>
<evidence type="ECO:0000259" key="3">
    <source>
        <dbReference type="SMART" id="SM00470"/>
    </source>
</evidence>
<dbReference type="SUPFAM" id="SSF50037">
    <property type="entry name" value="C-terminal domain of transcriptional repressors"/>
    <property type="match status" value="1"/>
</dbReference>
<dbReference type="AlphaFoldDB" id="A0A7X4HCT5"/>
<dbReference type="GO" id="GO:0003677">
    <property type="term" value="F:DNA binding"/>
    <property type="evidence" value="ECO:0007669"/>
    <property type="project" value="InterPro"/>
</dbReference>
<dbReference type="EMBL" id="WWCU01000017">
    <property type="protein sequence ID" value="MYN08881.1"/>
    <property type="molecule type" value="Genomic_DNA"/>
</dbReference>
<sequence length="337" mass="36536">MNTVFKERSESDTLQRLAPADQVNKGDGVAGKVQLLAAEAARGGPLALPLDLIDEDPAQPRTRDNPGFSPKSLTELAAAIKLRGVKTPISVRPNPAAPGRYLINHGARRYRASRLAGMATIPGFIDANYNLADQVVENLHRNELTAREIADYIGREMAKGLRKGEIARQISKSAAFVTQHAALLDLPEAVAAAFSGGRVRDVTLVNELVFVHRKAPADVAAWLSDETQEVTRRSVRMLRAFVEQKSSLRKGAEAPSGPSPEVVIAGAPKHGNGDTHNDKPTSWVNPVLAVRHDGREGRLLIRRRPTAVGKAWLRYDDDCELAEVDLADVQLVALIEG</sequence>
<dbReference type="PANTHER" id="PTHR33375">
    <property type="entry name" value="CHROMOSOME-PARTITIONING PROTEIN PARB-RELATED"/>
    <property type="match status" value="1"/>
</dbReference>
<dbReference type="Pfam" id="PF02195">
    <property type="entry name" value="ParB_N"/>
    <property type="match status" value="1"/>
</dbReference>
<dbReference type="SUPFAM" id="SSF110849">
    <property type="entry name" value="ParB/Sulfiredoxin"/>
    <property type="match status" value="1"/>
</dbReference>
<evidence type="ECO:0000256" key="2">
    <source>
        <dbReference type="SAM" id="MobiDB-lite"/>
    </source>
</evidence>